<comment type="caution">
    <text evidence="8">The sequence shown here is derived from an EMBL/GenBank/DDBJ whole genome shotgun (WGS) entry which is preliminary data.</text>
</comment>
<evidence type="ECO:0000256" key="5">
    <source>
        <dbReference type="ARBA" id="ARBA00022490"/>
    </source>
</evidence>
<proteinExistence type="inferred from homology"/>
<dbReference type="PROSITE" id="PS51886">
    <property type="entry name" value="TLDC"/>
    <property type="match status" value="1"/>
</dbReference>
<feature type="region of interest" description="Disordered" evidence="6">
    <location>
        <begin position="309"/>
        <end position="336"/>
    </location>
</feature>
<gene>
    <name evidence="8" type="ORF">ACRE_043290</name>
</gene>
<dbReference type="PANTHER" id="PTHR23354:SF130">
    <property type="entry name" value="RESTRICTION OF TELOMERE CAPPING PROTEIN 5"/>
    <property type="match status" value="1"/>
</dbReference>
<reference evidence="9" key="1">
    <citation type="journal article" date="2014" name="Genome Announc.">
        <title>Genome sequence and annotation of Acremonium chrysogenum, producer of the beta-lactam antibiotic cephalosporin C.</title>
        <authorList>
            <person name="Terfehr D."/>
            <person name="Dahlmann T.A."/>
            <person name="Specht T."/>
            <person name="Zadra I."/>
            <person name="Kuernsteiner H."/>
            <person name="Kueck U."/>
        </authorList>
    </citation>
    <scope>NUCLEOTIDE SEQUENCE [LARGE SCALE GENOMIC DNA]</scope>
    <source>
        <strain evidence="9">ATCC 11550 / CBS 779.69 / DSM 880 / IAM 14645 / JCM 23072 / IMI 49137</strain>
    </source>
</reference>
<dbReference type="InterPro" id="IPR006571">
    <property type="entry name" value="TLDc_dom"/>
</dbReference>
<feature type="region of interest" description="Disordered" evidence="6">
    <location>
        <begin position="490"/>
        <end position="509"/>
    </location>
</feature>
<dbReference type="Pfam" id="PF07534">
    <property type="entry name" value="TLD"/>
    <property type="match status" value="1"/>
</dbReference>
<evidence type="ECO:0000256" key="1">
    <source>
        <dbReference type="ARBA" id="ARBA00002738"/>
    </source>
</evidence>
<dbReference type="EMBL" id="JPKY01000041">
    <property type="protein sequence ID" value="KFH44848.1"/>
    <property type="molecule type" value="Genomic_DNA"/>
</dbReference>
<evidence type="ECO:0000256" key="2">
    <source>
        <dbReference type="ARBA" id="ARBA00004496"/>
    </source>
</evidence>
<organism evidence="8 9">
    <name type="scientific">Hapsidospora chrysogenum (strain ATCC 11550 / CBS 779.69 / DSM 880 / IAM 14645 / JCM 23072 / IMI 49137)</name>
    <name type="common">Acremonium chrysogenum</name>
    <dbReference type="NCBI Taxonomy" id="857340"/>
    <lineage>
        <taxon>Eukaryota</taxon>
        <taxon>Fungi</taxon>
        <taxon>Dikarya</taxon>
        <taxon>Ascomycota</taxon>
        <taxon>Pezizomycotina</taxon>
        <taxon>Sordariomycetes</taxon>
        <taxon>Hypocreomycetidae</taxon>
        <taxon>Hypocreales</taxon>
        <taxon>Bionectriaceae</taxon>
        <taxon>Hapsidospora</taxon>
    </lineage>
</organism>
<evidence type="ECO:0000313" key="9">
    <source>
        <dbReference type="Proteomes" id="UP000029964"/>
    </source>
</evidence>
<feature type="domain" description="TLDc" evidence="7">
    <location>
        <begin position="346"/>
        <end position="565"/>
    </location>
</feature>
<dbReference type="STRING" id="857340.A0A086T666"/>
<name>A0A086T666_HAPC1</name>
<feature type="region of interest" description="Disordered" evidence="6">
    <location>
        <begin position="143"/>
        <end position="180"/>
    </location>
</feature>
<dbReference type="GO" id="GO:0005737">
    <property type="term" value="C:cytoplasm"/>
    <property type="evidence" value="ECO:0007669"/>
    <property type="project" value="UniProtKB-SubCell"/>
</dbReference>
<dbReference type="Proteomes" id="UP000029964">
    <property type="component" value="Unassembled WGS sequence"/>
</dbReference>
<dbReference type="OrthoDB" id="289228at2759"/>
<evidence type="ECO:0000313" key="8">
    <source>
        <dbReference type="EMBL" id="KFH44848.1"/>
    </source>
</evidence>
<evidence type="ECO:0000256" key="3">
    <source>
        <dbReference type="ARBA" id="ARBA00006731"/>
    </source>
</evidence>
<dbReference type="GO" id="GO:0006979">
    <property type="term" value="P:response to oxidative stress"/>
    <property type="evidence" value="ECO:0007669"/>
    <property type="project" value="TreeGrafter"/>
</dbReference>
<feature type="compositionally biased region" description="Acidic residues" evidence="6">
    <location>
        <begin position="319"/>
        <end position="332"/>
    </location>
</feature>
<dbReference type="HOGENOM" id="CLU_011918_1_0_1"/>
<evidence type="ECO:0000256" key="4">
    <source>
        <dbReference type="ARBA" id="ARBA00015163"/>
    </source>
</evidence>
<comment type="subcellular location">
    <subcellularLocation>
        <location evidence="2">Cytoplasm</location>
    </subcellularLocation>
</comment>
<sequence>MGQSLSDEQTRPRSREELVHELAIRFKDKCFTPLEFYSFQDVFKNLADQQGSVRYLKEDTIARFLEIPDILGSSPVIFQMVSYLGAFPFLDEAPVVLEFPHMIMVVVILTERYKTVLAKGVTDRNKLLFKSLAVYDRKAAEAGSSLPAPEGTSGEEAKAPATPSAPGFTIDKAVDEPDEDDDDDLVLTAFELLDIDEAVKQGDQPKFHGAMIPTDNFRKLVMLLLLVAPLGPQESLSQYSGRVIGDNLESLRATAENIVAAFVDVEDSPGIKYNRFRTVISALVPNVFVGFNGLFERFLFSKDLDFSKRKQQDEKPKEEEEQEEEEEEEEEELPKMAQPLVLKNGEILHEHTLAQISFFLPGSSLFRRVRLLYSGNDAGFSMGSFQTKVFNWRAPTILLVRGSRIGDIPDGGQEVSFAERLPPKRFPDGCKGEQLTFGVYVKEPWKHTHKECFGDAETVLFQLEPIHDVFRASTINTDYVSFTKPPANEPVLAFGSPHPRPSKSSRRNGNLSLGPVSLVLDDSFEFAVFNHDFGTRGGAFHTSPIRKYNFQDRFQIESLEVWGCGGDEEAQAQAASWAWEAREAEARRKINLGTGDIDADRALLEMAGLIGANRSGGSMG</sequence>
<evidence type="ECO:0000256" key="6">
    <source>
        <dbReference type="SAM" id="MobiDB-lite"/>
    </source>
</evidence>
<protein>
    <recommendedName>
        <fullName evidence="4">Restriction of telomere capping protein 5</fullName>
    </recommendedName>
</protein>
<keyword evidence="5" id="KW-0963">Cytoplasm</keyword>
<accession>A0A086T666</accession>
<dbReference type="SMART" id="SM00584">
    <property type="entry name" value="TLDc"/>
    <property type="match status" value="1"/>
</dbReference>
<comment type="function">
    <text evidence="1">May be involved in a process influencing telomere capping.</text>
</comment>
<dbReference type="AlphaFoldDB" id="A0A086T666"/>
<evidence type="ECO:0000259" key="7">
    <source>
        <dbReference type="PROSITE" id="PS51886"/>
    </source>
</evidence>
<dbReference type="PANTHER" id="PTHR23354">
    <property type="entry name" value="NUCLEOLAR PROTEIN 7/ESTROGEN RECEPTOR COACTIVATOR-RELATED"/>
    <property type="match status" value="1"/>
</dbReference>
<dbReference type="GO" id="GO:0005634">
    <property type="term" value="C:nucleus"/>
    <property type="evidence" value="ECO:0007669"/>
    <property type="project" value="TreeGrafter"/>
</dbReference>
<keyword evidence="9" id="KW-1185">Reference proteome</keyword>
<feature type="compositionally biased region" description="Basic and acidic residues" evidence="6">
    <location>
        <begin position="309"/>
        <end position="318"/>
    </location>
</feature>
<comment type="similarity">
    <text evidence="3">Belongs to the RTC5 family.</text>
</comment>